<feature type="transmembrane region" description="Helical" evidence="1">
    <location>
        <begin position="45"/>
        <end position="67"/>
    </location>
</feature>
<keyword evidence="1" id="KW-1133">Transmembrane helix</keyword>
<dbReference type="KEGG" id="ctu:CTU_20620"/>
<feature type="transmembrane region" description="Helical" evidence="1">
    <location>
        <begin position="237"/>
        <end position="259"/>
    </location>
</feature>
<keyword evidence="1" id="KW-0812">Transmembrane</keyword>
<keyword evidence="1" id="KW-0472">Membrane</keyword>
<dbReference type="GO" id="GO:0000271">
    <property type="term" value="P:polysaccharide biosynthetic process"/>
    <property type="evidence" value="ECO:0007669"/>
    <property type="project" value="TreeGrafter"/>
</dbReference>
<evidence type="ECO:0000313" key="3">
    <source>
        <dbReference type="EMBL" id="CBA30733.1"/>
    </source>
</evidence>
<keyword evidence="4" id="KW-1185">Reference proteome</keyword>
<name>C9Y3U0_CROTZ</name>
<feature type="transmembrane region" description="Helical" evidence="1">
    <location>
        <begin position="199"/>
        <end position="225"/>
    </location>
</feature>
<accession>C9Y3U0</accession>
<dbReference type="InterPro" id="IPR002656">
    <property type="entry name" value="Acyl_transf_3_dom"/>
</dbReference>
<dbReference type="GO" id="GO:0016020">
    <property type="term" value="C:membrane"/>
    <property type="evidence" value="ECO:0007669"/>
    <property type="project" value="TreeGrafter"/>
</dbReference>
<organism evidence="3 4">
    <name type="scientific">Cronobacter turicensis (strain DSM 18703 / CCUG 55852 / LMG 23827 / z3032)</name>
    <dbReference type="NCBI Taxonomy" id="693216"/>
    <lineage>
        <taxon>Bacteria</taxon>
        <taxon>Pseudomonadati</taxon>
        <taxon>Pseudomonadota</taxon>
        <taxon>Gammaproteobacteria</taxon>
        <taxon>Enterobacterales</taxon>
        <taxon>Enterobacteriaceae</taxon>
        <taxon>Cronobacter</taxon>
    </lineage>
</organism>
<dbReference type="PANTHER" id="PTHR23028:SF131">
    <property type="entry name" value="BLR2367 PROTEIN"/>
    <property type="match status" value="1"/>
</dbReference>
<feature type="transmembrane region" description="Helical" evidence="1">
    <location>
        <begin position="88"/>
        <end position="104"/>
    </location>
</feature>
<feature type="transmembrane region" description="Helical" evidence="1">
    <location>
        <begin position="329"/>
        <end position="350"/>
    </location>
</feature>
<evidence type="ECO:0000313" key="4">
    <source>
        <dbReference type="Proteomes" id="UP000002069"/>
    </source>
</evidence>
<sequence length="379" mass="43291">MGEHVSKGRLDSIQVLRGVAAMLVVLFHFRHYLNDVYPLKDLGDRLFLFGEAGVDIFFVISGFIIVYSSRNREKNTFSEFAIKRFFRLYPLYFVVLSAYLLSYHDEAFNYIDVIKSYLLIPIDYNGKAPWFGLSTIYSAWTLTYESYFYFVFALSILLSHKYRVAICSAVIIVVMYVVQENLYGEFSLVAVTGKNEFSGLIYNFMFVSSPLILDFVMGMVVAYIYVFYEKHVKANEVITFLSLIVLTVSVIFMVSHATASIGPLFWGWCSVGIVISILIISKNLNINYPKFLIYLGEMSYSIYINHVVVKKVSLSYIGPLGLFKSGDGAVILFCLVVATLCMSYGTYNFIEKPSIKLGHRLAEHIRKNCLRREKEESIA</sequence>
<gene>
    <name evidence="3" type="ordered locus">Ctu_20620</name>
</gene>
<dbReference type="HOGENOM" id="CLU_005679_2_0_6"/>
<dbReference type="GO" id="GO:0016747">
    <property type="term" value="F:acyltransferase activity, transferring groups other than amino-acyl groups"/>
    <property type="evidence" value="ECO:0007669"/>
    <property type="project" value="InterPro"/>
</dbReference>
<feature type="domain" description="Acyltransferase 3" evidence="2">
    <location>
        <begin position="11"/>
        <end position="346"/>
    </location>
</feature>
<dbReference type="InterPro" id="IPR050879">
    <property type="entry name" value="Acyltransferase_3"/>
</dbReference>
<feature type="transmembrane region" description="Helical" evidence="1">
    <location>
        <begin position="15"/>
        <end position="33"/>
    </location>
</feature>
<feature type="transmembrane region" description="Helical" evidence="1">
    <location>
        <begin position="162"/>
        <end position="179"/>
    </location>
</feature>
<dbReference type="AlphaFoldDB" id="C9Y3U0"/>
<reference evidence="3 4" key="1">
    <citation type="journal article" date="2010" name="J. Bacteriol.">
        <title>Complete Genome Sequence of Cronobacter turicensis LMG 23827, a foodborne pathogen causing deaths in neonates.</title>
        <authorList>
            <person name="Stephan R."/>
            <person name="Lehner A."/>
            <person name="Tischler P."/>
            <person name="Rattei T."/>
        </authorList>
    </citation>
    <scope>NUCLEOTIDE SEQUENCE [LARGE SCALE GENOMIC DNA]</scope>
    <source>
        <strain evidence="4">DSM 18703 / CCUG 55852 / LMG 23827 / z3032</strain>
    </source>
</reference>
<feature type="transmembrane region" description="Helical" evidence="1">
    <location>
        <begin position="265"/>
        <end position="284"/>
    </location>
</feature>
<dbReference type="EMBL" id="FN543093">
    <property type="protein sequence ID" value="CBA30733.1"/>
    <property type="molecule type" value="Genomic_DNA"/>
</dbReference>
<feature type="transmembrane region" description="Helical" evidence="1">
    <location>
        <begin position="128"/>
        <end position="150"/>
    </location>
</feature>
<dbReference type="Pfam" id="PF01757">
    <property type="entry name" value="Acyl_transf_3"/>
    <property type="match status" value="1"/>
</dbReference>
<evidence type="ECO:0000259" key="2">
    <source>
        <dbReference type="Pfam" id="PF01757"/>
    </source>
</evidence>
<proteinExistence type="predicted"/>
<protein>
    <recommendedName>
        <fullName evidence="2">Acyltransferase 3 domain-containing protein</fullName>
    </recommendedName>
</protein>
<dbReference type="PATRIC" id="fig|693216.3.peg.1948"/>
<dbReference type="PANTHER" id="PTHR23028">
    <property type="entry name" value="ACETYLTRANSFERASE"/>
    <property type="match status" value="1"/>
</dbReference>
<reference evidence="4" key="2">
    <citation type="journal article" date="2011" name="J. Bacteriol.">
        <title>Complete genome sequence of Cronobacter turicensis LMG 23827, a food-borne pathogen causing deaths in neonates.</title>
        <authorList>
            <person name="Stephan R."/>
            <person name="Lehner A."/>
            <person name="Tischler P."/>
            <person name="Rattei T."/>
        </authorList>
    </citation>
    <scope>NUCLEOTIDE SEQUENCE [LARGE SCALE GENOMIC DNA]</scope>
    <source>
        <strain evidence="4">DSM 18703 / CCUG 55852 / LMG 23827 / z3032</strain>
    </source>
</reference>
<evidence type="ECO:0000256" key="1">
    <source>
        <dbReference type="SAM" id="Phobius"/>
    </source>
</evidence>
<feature type="transmembrane region" description="Helical" evidence="1">
    <location>
        <begin position="291"/>
        <end position="309"/>
    </location>
</feature>
<dbReference type="Proteomes" id="UP000002069">
    <property type="component" value="Chromosome"/>
</dbReference>